<comment type="caution">
    <text evidence="1">The sequence shown here is derived from an EMBL/GenBank/DDBJ whole genome shotgun (WGS) entry which is preliminary data.</text>
</comment>
<reference evidence="1" key="1">
    <citation type="journal article" date="2020" name="mSystems">
        <title>Genome- and Community-Level Interaction Insights into Carbon Utilization and Element Cycling Functions of Hydrothermarchaeota in Hydrothermal Sediment.</title>
        <authorList>
            <person name="Zhou Z."/>
            <person name="Liu Y."/>
            <person name="Xu W."/>
            <person name="Pan J."/>
            <person name="Luo Z.H."/>
            <person name="Li M."/>
        </authorList>
    </citation>
    <scope>NUCLEOTIDE SEQUENCE [LARGE SCALE GENOMIC DNA]</scope>
    <source>
        <strain evidence="1">SpSt-1125</strain>
    </source>
</reference>
<sequence>MSLAERANTVRELFEQVDRLWDSYVGEVKKVLREWGRLRPLLAERLSVLRSRIASNLEEMQELNLKLELGLVDEAKARRRLEELNAETPKLVRELEELWVLTERITRDSILHMKRAGIPVDISEEDVVSKEREAEECFKASVISRETFERLKEILAEQLAALKPLSPD</sequence>
<dbReference type="EMBL" id="DRZM01000019">
    <property type="protein sequence ID" value="HHP04218.1"/>
    <property type="molecule type" value="Genomic_DNA"/>
</dbReference>
<name>A0A7J3X4S0_THEPE</name>
<accession>A0A7J3X4S0</accession>
<protein>
    <submittedName>
        <fullName evidence="1">Uncharacterized protein</fullName>
    </submittedName>
</protein>
<proteinExistence type="predicted"/>
<gene>
    <name evidence="1" type="ORF">ENM88_00535</name>
</gene>
<organism evidence="1">
    <name type="scientific">Thermofilum pendens</name>
    <dbReference type="NCBI Taxonomy" id="2269"/>
    <lineage>
        <taxon>Archaea</taxon>
        <taxon>Thermoproteota</taxon>
        <taxon>Thermoprotei</taxon>
        <taxon>Thermofilales</taxon>
        <taxon>Thermofilaceae</taxon>
        <taxon>Thermofilum</taxon>
    </lineage>
</organism>
<dbReference type="AlphaFoldDB" id="A0A7J3X4S0"/>
<evidence type="ECO:0000313" key="1">
    <source>
        <dbReference type="EMBL" id="HHP04218.1"/>
    </source>
</evidence>